<evidence type="ECO:0000313" key="4">
    <source>
        <dbReference type="Proteomes" id="UP000197003"/>
    </source>
</evidence>
<feature type="transmembrane region" description="Helical" evidence="2">
    <location>
        <begin position="14"/>
        <end position="33"/>
    </location>
</feature>
<dbReference type="EMBL" id="CP020946">
    <property type="protein sequence ID" value="ASD63802.1"/>
    <property type="molecule type" value="Genomic_DNA"/>
</dbReference>
<dbReference type="AlphaFoldDB" id="A0A1Z3N8J6"/>
<accession>A0A1Z3N8J6</accession>
<organism evidence="3 4">
    <name type="scientific">Bdellovibrio bacteriovorus</name>
    <dbReference type="NCBI Taxonomy" id="959"/>
    <lineage>
        <taxon>Bacteria</taxon>
        <taxon>Pseudomonadati</taxon>
        <taxon>Bdellovibrionota</taxon>
        <taxon>Bdellovibrionia</taxon>
        <taxon>Bdellovibrionales</taxon>
        <taxon>Pseudobdellovibrionaceae</taxon>
        <taxon>Bdellovibrio</taxon>
    </lineage>
</organism>
<sequence length="80" mass="8873">MDEFASNLSQPRRFPLTALLGVFGGAAVGLYFFNKYRHSKRSESDSAHPREEQEVDTSSEDSFPASDPPSWSSGHGDGWH</sequence>
<proteinExistence type="predicted"/>
<protein>
    <submittedName>
        <fullName evidence="3">Uncharacterized protein</fullName>
    </submittedName>
</protein>
<name>A0A1Z3N8J6_BDEBC</name>
<evidence type="ECO:0000256" key="2">
    <source>
        <dbReference type="SAM" id="Phobius"/>
    </source>
</evidence>
<evidence type="ECO:0000313" key="3">
    <source>
        <dbReference type="EMBL" id="ASD63802.1"/>
    </source>
</evidence>
<gene>
    <name evidence="3" type="ORF">B9G79_09555</name>
</gene>
<keyword evidence="2" id="KW-0812">Transmembrane</keyword>
<reference evidence="3 4" key="1">
    <citation type="submission" date="2017-04" db="EMBL/GenBank/DDBJ databases">
        <title>Whole genome sequence of Bdellovibrio bacteriovorus strain SSB218315.</title>
        <authorList>
            <person name="Oyedara O."/>
            <person name="Rodriguez-Perez M.A."/>
        </authorList>
    </citation>
    <scope>NUCLEOTIDE SEQUENCE [LARGE SCALE GENOMIC DNA]</scope>
    <source>
        <strain evidence="3 4">SSB218315</strain>
    </source>
</reference>
<dbReference type="Proteomes" id="UP000197003">
    <property type="component" value="Chromosome"/>
</dbReference>
<feature type="region of interest" description="Disordered" evidence="1">
    <location>
        <begin position="40"/>
        <end position="80"/>
    </location>
</feature>
<feature type="compositionally biased region" description="Basic and acidic residues" evidence="1">
    <location>
        <begin position="41"/>
        <end position="52"/>
    </location>
</feature>
<evidence type="ECO:0000256" key="1">
    <source>
        <dbReference type="SAM" id="MobiDB-lite"/>
    </source>
</evidence>
<keyword evidence="2" id="KW-0472">Membrane</keyword>
<keyword evidence="2" id="KW-1133">Transmembrane helix</keyword>